<dbReference type="EMBL" id="FJVC01000308">
    <property type="protein sequence ID" value="CZT47846.1"/>
    <property type="molecule type" value="Genomic_DNA"/>
</dbReference>
<organism evidence="2 3">
    <name type="scientific">Rhynchosporium secalis</name>
    <name type="common">Barley scald fungus</name>
    <dbReference type="NCBI Taxonomy" id="38038"/>
    <lineage>
        <taxon>Eukaryota</taxon>
        <taxon>Fungi</taxon>
        <taxon>Dikarya</taxon>
        <taxon>Ascomycota</taxon>
        <taxon>Pezizomycotina</taxon>
        <taxon>Leotiomycetes</taxon>
        <taxon>Helotiales</taxon>
        <taxon>Ploettnerulaceae</taxon>
        <taxon>Rhynchosporium</taxon>
    </lineage>
</organism>
<evidence type="ECO:0000313" key="2">
    <source>
        <dbReference type="EMBL" id="CZT47846.1"/>
    </source>
</evidence>
<feature type="compositionally biased region" description="Polar residues" evidence="1">
    <location>
        <begin position="18"/>
        <end position="29"/>
    </location>
</feature>
<dbReference type="AlphaFoldDB" id="A0A1E1MFG6"/>
<name>A0A1E1MFG6_RHYSE</name>
<proteinExistence type="predicted"/>
<protein>
    <submittedName>
        <fullName evidence="2">Uncharacterized protein</fullName>
    </submittedName>
</protein>
<dbReference type="Proteomes" id="UP000177625">
    <property type="component" value="Unassembled WGS sequence"/>
</dbReference>
<feature type="region of interest" description="Disordered" evidence="1">
    <location>
        <begin position="1"/>
        <end position="48"/>
    </location>
</feature>
<feature type="region of interest" description="Disordered" evidence="1">
    <location>
        <begin position="89"/>
        <end position="110"/>
    </location>
</feature>
<sequence>MSLLRSSLGAWKSARPSARSSTTCTGTSQPTANPLSPLPPPPTIHRLPARPRLAFHNSRALPHSTFTFTFTFTFSFTFTFTFTSTSTSASTSPSPHLHHPNSRPSVAHPHQTSASPIYALYLGNLISATPTSDFTLFLPLLPSSIPRLSRIGASAGTSSDSFPVKR</sequence>
<keyword evidence="3" id="KW-1185">Reference proteome</keyword>
<accession>A0A1E1MFG6</accession>
<evidence type="ECO:0000256" key="1">
    <source>
        <dbReference type="SAM" id="MobiDB-lite"/>
    </source>
</evidence>
<evidence type="ECO:0000313" key="3">
    <source>
        <dbReference type="Proteomes" id="UP000177625"/>
    </source>
</evidence>
<reference evidence="3" key="1">
    <citation type="submission" date="2016-03" db="EMBL/GenBank/DDBJ databases">
        <authorList>
            <person name="Guldener U."/>
        </authorList>
    </citation>
    <scope>NUCLEOTIDE SEQUENCE [LARGE SCALE GENOMIC DNA]</scope>
</reference>
<gene>
    <name evidence="2" type="ORF">RSE6_08462</name>
</gene>